<dbReference type="SUPFAM" id="SSF55073">
    <property type="entry name" value="Nucleotide cyclase"/>
    <property type="match status" value="1"/>
</dbReference>
<dbReference type="NCBIfam" id="TIGR00254">
    <property type="entry name" value="GGDEF"/>
    <property type="match status" value="1"/>
</dbReference>
<dbReference type="InterPro" id="IPR029787">
    <property type="entry name" value="Nucleotide_cyclase"/>
</dbReference>
<keyword evidence="8" id="KW-1185">Reference proteome</keyword>
<evidence type="ECO:0000256" key="3">
    <source>
        <dbReference type="ARBA" id="ARBA00034247"/>
    </source>
</evidence>
<dbReference type="EC" id="2.7.7.65" evidence="2"/>
<dbReference type="AlphaFoldDB" id="A0A3N5ZEB9"/>
<protein>
    <recommendedName>
        <fullName evidence="2">diguanylate cyclase</fullName>
        <ecNumber evidence="2">2.7.7.65</ecNumber>
    </recommendedName>
</protein>
<dbReference type="GO" id="GO:0007165">
    <property type="term" value="P:signal transduction"/>
    <property type="evidence" value="ECO:0007669"/>
    <property type="project" value="InterPro"/>
</dbReference>
<dbReference type="GO" id="GO:1902201">
    <property type="term" value="P:negative regulation of bacterial-type flagellum-dependent cell motility"/>
    <property type="evidence" value="ECO:0007669"/>
    <property type="project" value="TreeGrafter"/>
</dbReference>
<dbReference type="PANTHER" id="PTHR45138">
    <property type="entry name" value="REGULATORY COMPONENTS OF SENSORY TRANSDUCTION SYSTEM"/>
    <property type="match status" value="1"/>
</dbReference>
<organism evidence="7 8">
    <name type="scientific">Alteromonas sediminis</name>
    <dbReference type="NCBI Taxonomy" id="2259342"/>
    <lineage>
        <taxon>Bacteria</taxon>
        <taxon>Pseudomonadati</taxon>
        <taxon>Pseudomonadota</taxon>
        <taxon>Gammaproteobacteria</taxon>
        <taxon>Alteromonadales</taxon>
        <taxon>Alteromonadaceae</taxon>
        <taxon>Alteromonas/Salinimonas group</taxon>
        <taxon>Alteromonas</taxon>
    </lineage>
</organism>
<comment type="catalytic activity">
    <reaction evidence="3">
        <text>2 GTP = 3',3'-c-di-GMP + 2 diphosphate</text>
        <dbReference type="Rhea" id="RHEA:24898"/>
        <dbReference type="ChEBI" id="CHEBI:33019"/>
        <dbReference type="ChEBI" id="CHEBI:37565"/>
        <dbReference type="ChEBI" id="CHEBI:58805"/>
        <dbReference type="EC" id="2.7.7.65"/>
    </reaction>
</comment>
<feature type="domain" description="HAMP" evidence="5">
    <location>
        <begin position="309"/>
        <end position="360"/>
    </location>
</feature>
<keyword evidence="4" id="KW-0812">Transmembrane</keyword>
<feature type="domain" description="GGDEF" evidence="6">
    <location>
        <begin position="396"/>
        <end position="535"/>
    </location>
</feature>
<dbReference type="PANTHER" id="PTHR45138:SF9">
    <property type="entry name" value="DIGUANYLATE CYCLASE DGCM-RELATED"/>
    <property type="match status" value="1"/>
</dbReference>
<dbReference type="PROSITE" id="PS50885">
    <property type="entry name" value="HAMP"/>
    <property type="match status" value="1"/>
</dbReference>
<dbReference type="GO" id="GO:0005886">
    <property type="term" value="C:plasma membrane"/>
    <property type="evidence" value="ECO:0007669"/>
    <property type="project" value="TreeGrafter"/>
</dbReference>
<comment type="cofactor">
    <cofactor evidence="1">
        <name>Mg(2+)</name>
        <dbReference type="ChEBI" id="CHEBI:18420"/>
    </cofactor>
</comment>
<dbReference type="InterPro" id="IPR003660">
    <property type="entry name" value="HAMP_dom"/>
</dbReference>
<dbReference type="GO" id="GO:0052621">
    <property type="term" value="F:diguanylate cyclase activity"/>
    <property type="evidence" value="ECO:0007669"/>
    <property type="project" value="UniProtKB-EC"/>
</dbReference>
<evidence type="ECO:0000313" key="8">
    <source>
        <dbReference type="Proteomes" id="UP000275281"/>
    </source>
</evidence>
<dbReference type="OrthoDB" id="5756373at2"/>
<dbReference type="InterPro" id="IPR000160">
    <property type="entry name" value="GGDEF_dom"/>
</dbReference>
<evidence type="ECO:0000256" key="1">
    <source>
        <dbReference type="ARBA" id="ARBA00001946"/>
    </source>
</evidence>
<evidence type="ECO:0000313" key="7">
    <source>
        <dbReference type="EMBL" id="RPJ68698.1"/>
    </source>
</evidence>
<dbReference type="InterPro" id="IPR050469">
    <property type="entry name" value="Diguanylate_Cyclase"/>
</dbReference>
<keyword evidence="4" id="KW-1133">Transmembrane helix</keyword>
<gene>
    <name evidence="7" type="ORF">DRW07_04700</name>
</gene>
<dbReference type="FunFam" id="3.30.70.270:FF:000001">
    <property type="entry name" value="Diguanylate cyclase domain protein"/>
    <property type="match status" value="1"/>
</dbReference>
<reference evidence="7 8" key="1">
    <citation type="submission" date="2018-11" db="EMBL/GenBank/DDBJ databases">
        <authorList>
            <person name="Ye M.-Q."/>
            <person name="Du Z.-J."/>
        </authorList>
    </citation>
    <scope>NUCLEOTIDE SEQUENCE [LARGE SCALE GENOMIC DNA]</scope>
    <source>
        <strain evidence="7 8">U0105</strain>
    </source>
</reference>
<dbReference type="Gene3D" id="6.10.340.10">
    <property type="match status" value="1"/>
</dbReference>
<dbReference type="CDD" id="cd01949">
    <property type="entry name" value="GGDEF"/>
    <property type="match status" value="1"/>
</dbReference>
<sequence>MKSIKLKQSTIRSFSYIQLVMLTLFVLVTSFTLTRLSDVHDSLDTLTHETVPTINEARIISHKIDLLMSLTISLANAVNQPSRRIITERIEQTLNQLNTAELAQNQSNTYLYTQVSALRQELNELNNMVEQRIRLGQSLQQTKLQFFDIVQQAIRSSNGNTGHAQSQLTDIMLLAVQIDQQDRLHQLRRIESQLGQAFNSALTAPSSNPVTMEKVTAMQTMLLGSNGMVNQKIELLRFEGRTRGRGNFVKNLVEDVASNLDYNSRLVYHKTQQSAEATEQRIEQQSNIAIIAGTLTVILTLVIIYYLHRRIVFRLLSLKEQVDNAATGTQKVVSVKGKDEIASLANTFSMYIEKVRQQEIALLNMSLTDPLTGIPNRRAFDKQLGKEIAHATRQRWHLSVLLIDVDFFKNYNDHYGHGEGDTCLKTIATTLNGIVLRNTDFCARFGGEEFICILPDTDEAGAKLKAEMLREAIQNMAIEHKASTVGDVVTISIGAATYKFSTQSIWSHDAIIEHADAALYKAKGQGRNRFVHASFG</sequence>
<name>A0A3N5ZEB9_9ALTE</name>
<dbReference type="Pfam" id="PF00990">
    <property type="entry name" value="GGDEF"/>
    <property type="match status" value="1"/>
</dbReference>
<proteinExistence type="predicted"/>
<comment type="caution">
    <text evidence="7">The sequence shown here is derived from an EMBL/GenBank/DDBJ whole genome shotgun (WGS) entry which is preliminary data.</text>
</comment>
<feature type="transmembrane region" description="Helical" evidence="4">
    <location>
        <begin position="12"/>
        <end position="33"/>
    </location>
</feature>
<keyword evidence="4" id="KW-0472">Membrane</keyword>
<evidence type="ECO:0000256" key="2">
    <source>
        <dbReference type="ARBA" id="ARBA00012528"/>
    </source>
</evidence>
<evidence type="ECO:0000259" key="5">
    <source>
        <dbReference type="PROSITE" id="PS50885"/>
    </source>
</evidence>
<dbReference type="Proteomes" id="UP000275281">
    <property type="component" value="Unassembled WGS sequence"/>
</dbReference>
<feature type="transmembrane region" description="Helical" evidence="4">
    <location>
        <begin position="288"/>
        <end position="307"/>
    </location>
</feature>
<evidence type="ECO:0000259" key="6">
    <source>
        <dbReference type="PROSITE" id="PS50887"/>
    </source>
</evidence>
<dbReference type="Gene3D" id="3.30.70.270">
    <property type="match status" value="1"/>
</dbReference>
<dbReference type="PROSITE" id="PS50887">
    <property type="entry name" value="GGDEF"/>
    <property type="match status" value="1"/>
</dbReference>
<evidence type="ECO:0000256" key="4">
    <source>
        <dbReference type="SAM" id="Phobius"/>
    </source>
</evidence>
<dbReference type="RefSeq" id="WP_124026699.1">
    <property type="nucleotide sequence ID" value="NZ_JBHRSN010000005.1"/>
</dbReference>
<dbReference type="InterPro" id="IPR043128">
    <property type="entry name" value="Rev_trsase/Diguanyl_cyclase"/>
</dbReference>
<dbReference type="GO" id="GO:0043709">
    <property type="term" value="P:cell adhesion involved in single-species biofilm formation"/>
    <property type="evidence" value="ECO:0007669"/>
    <property type="project" value="TreeGrafter"/>
</dbReference>
<accession>A0A3N5ZEB9</accession>
<dbReference type="EMBL" id="RPOK01000001">
    <property type="protein sequence ID" value="RPJ68698.1"/>
    <property type="molecule type" value="Genomic_DNA"/>
</dbReference>
<dbReference type="SMART" id="SM00267">
    <property type="entry name" value="GGDEF"/>
    <property type="match status" value="1"/>
</dbReference>